<dbReference type="GO" id="GO:0009937">
    <property type="term" value="P:regulation of gibberellic acid mediated signaling pathway"/>
    <property type="evidence" value="ECO:0007669"/>
    <property type="project" value="InterPro"/>
</dbReference>
<dbReference type="EMBL" id="JBAMMX010000022">
    <property type="protein sequence ID" value="KAK6918738.1"/>
    <property type="molecule type" value="Genomic_DNA"/>
</dbReference>
<dbReference type="CDD" id="cd22151">
    <property type="entry name" value="F-box_AtGID2-like"/>
    <property type="match status" value="1"/>
</dbReference>
<evidence type="ECO:0000313" key="3">
    <source>
        <dbReference type="Proteomes" id="UP001370490"/>
    </source>
</evidence>
<dbReference type="GO" id="GO:0019005">
    <property type="term" value="C:SCF ubiquitin ligase complex"/>
    <property type="evidence" value="ECO:0007669"/>
    <property type="project" value="InterPro"/>
</dbReference>
<name>A0AAN8Z2X2_9MAGN</name>
<reference evidence="2 3" key="1">
    <citation type="submission" date="2023-12" db="EMBL/GenBank/DDBJ databases">
        <title>A high-quality genome assembly for Dillenia turbinata (Dilleniales).</title>
        <authorList>
            <person name="Chanderbali A."/>
        </authorList>
    </citation>
    <scope>NUCLEOTIDE SEQUENCE [LARGE SCALE GENOMIC DNA]</scope>
    <source>
        <strain evidence="2">LSX21</strain>
        <tissue evidence="2">Leaf</tissue>
    </source>
</reference>
<comment type="caution">
    <text evidence="2">The sequence shown here is derived from an EMBL/GenBank/DDBJ whole genome shotgun (WGS) entry which is preliminary data.</text>
</comment>
<dbReference type="InterPro" id="IPR044184">
    <property type="entry name" value="SNE/GID2"/>
</dbReference>
<proteinExistence type="predicted"/>
<sequence>MEDGREKKKPPSPKFCINDHVDILVEILRRLDGDTLAVAACVCRLWHSITRHDSLWESLCFRHVPSPPPSGIKPIVLALGGYKRLYMLCLRPVLNRLSRFGLRDRVDHVQLTLSLFCVDYYERLGGGGGKLGESSASSSSLMFLCRPVNV</sequence>
<dbReference type="GO" id="GO:0009740">
    <property type="term" value="P:gibberellic acid mediated signaling pathway"/>
    <property type="evidence" value="ECO:0007669"/>
    <property type="project" value="TreeGrafter"/>
</dbReference>
<dbReference type="InterPro" id="IPR001810">
    <property type="entry name" value="F-box_dom"/>
</dbReference>
<accession>A0AAN8Z2X2</accession>
<dbReference type="SUPFAM" id="SSF81383">
    <property type="entry name" value="F-box domain"/>
    <property type="match status" value="1"/>
</dbReference>
<organism evidence="2 3">
    <name type="scientific">Dillenia turbinata</name>
    <dbReference type="NCBI Taxonomy" id="194707"/>
    <lineage>
        <taxon>Eukaryota</taxon>
        <taxon>Viridiplantae</taxon>
        <taxon>Streptophyta</taxon>
        <taxon>Embryophyta</taxon>
        <taxon>Tracheophyta</taxon>
        <taxon>Spermatophyta</taxon>
        <taxon>Magnoliopsida</taxon>
        <taxon>eudicotyledons</taxon>
        <taxon>Gunneridae</taxon>
        <taxon>Pentapetalae</taxon>
        <taxon>Dilleniales</taxon>
        <taxon>Dilleniaceae</taxon>
        <taxon>Dillenia</taxon>
    </lineage>
</organism>
<dbReference type="Gene3D" id="1.20.1280.50">
    <property type="match status" value="1"/>
</dbReference>
<dbReference type="Pfam" id="PF12937">
    <property type="entry name" value="F-box-like"/>
    <property type="match status" value="1"/>
</dbReference>
<evidence type="ECO:0000313" key="2">
    <source>
        <dbReference type="EMBL" id="KAK6918738.1"/>
    </source>
</evidence>
<dbReference type="InterPro" id="IPR036047">
    <property type="entry name" value="F-box-like_dom_sf"/>
</dbReference>
<dbReference type="PANTHER" id="PTHR47750:SF1">
    <property type="entry name" value="F-BOX PROTEIN SNE"/>
    <property type="match status" value="1"/>
</dbReference>
<gene>
    <name evidence="2" type="ORF">RJ641_017160</name>
</gene>
<protein>
    <submittedName>
        <fullName evidence="2">F-box domain</fullName>
    </submittedName>
</protein>
<dbReference type="PANTHER" id="PTHR47750">
    <property type="entry name" value="F-BOX PROTEIN SNE"/>
    <property type="match status" value="1"/>
</dbReference>
<evidence type="ECO:0000259" key="1">
    <source>
        <dbReference type="Pfam" id="PF12937"/>
    </source>
</evidence>
<feature type="domain" description="F-box" evidence="1">
    <location>
        <begin position="22"/>
        <end position="62"/>
    </location>
</feature>
<dbReference type="AlphaFoldDB" id="A0AAN8Z2X2"/>
<dbReference type="Proteomes" id="UP001370490">
    <property type="component" value="Unassembled WGS sequence"/>
</dbReference>
<keyword evidence="3" id="KW-1185">Reference proteome</keyword>